<organism evidence="2 3">
    <name type="scientific">Monosporascus ibericus</name>
    <dbReference type="NCBI Taxonomy" id="155417"/>
    <lineage>
        <taxon>Eukaryota</taxon>
        <taxon>Fungi</taxon>
        <taxon>Dikarya</taxon>
        <taxon>Ascomycota</taxon>
        <taxon>Pezizomycotina</taxon>
        <taxon>Sordariomycetes</taxon>
        <taxon>Xylariomycetidae</taxon>
        <taxon>Xylariales</taxon>
        <taxon>Xylariales incertae sedis</taxon>
        <taxon>Monosporascus</taxon>
    </lineage>
</organism>
<dbReference type="STRING" id="155417.A0A4Q4STV3"/>
<proteinExistence type="predicted"/>
<gene>
    <name evidence="2" type="ORF">DL764_010429</name>
</gene>
<accession>A0A4Q4STV3</accession>
<dbReference type="AlphaFoldDB" id="A0A4Q4STV3"/>
<name>A0A4Q4STV3_9PEZI</name>
<dbReference type="EMBL" id="QJNU01001610">
    <property type="protein sequence ID" value="RYO73651.1"/>
    <property type="molecule type" value="Genomic_DNA"/>
</dbReference>
<evidence type="ECO:0000256" key="1">
    <source>
        <dbReference type="SAM" id="MobiDB-lite"/>
    </source>
</evidence>
<evidence type="ECO:0000313" key="2">
    <source>
        <dbReference type="EMBL" id="RYO73651.1"/>
    </source>
</evidence>
<dbReference type="OrthoDB" id="429143at2759"/>
<comment type="caution">
    <text evidence="2">The sequence shown here is derived from an EMBL/GenBank/DDBJ whole genome shotgun (WGS) entry which is preliminary data.</text>
</comment>
<protein>
    <recommendedName>
        <fullName evidence="4">FAD dependent oxidoreductase domain-containing protein</fullName>
    </recommendedName>
</protein>
<dbReference type="Proteomes" id="UP000293360">
    <property type="component" value="Unassembled WGS sequence"/>
</dbReference>
<evidence type="ECO:0008006" key="4">
    <source>
        <dbReference type="Google" id="ProtNLM"/>
    </source>
</evidence>
<feature type="region of interest" description="Disordered" evidence="1">
    <location>
        <begin position="195"/>
        <end position="217"/>
    </location>
</feature>
<reference evidence="2 3" key="1">
    <citation type="submission" date="2018-06" db="EMBL/GenBank/DDBJ databases">
        <title>Complete Genomes of Monosporascus.</title>
        <authorList>
            <person name="Robinson A.J."/>
            <person name="Natvig D.O."/>
        </authorList>
    </citation>
    <scope>NUCLEOTIDE SEQUENCE [LARGE SCALE GENOMIC DNA]</scope>
    <source>
        <strain evidence="2 3">CBS 110550</strain>
    </source>
</reference>
<sequence length="217" mass="23543">MPDLPAKVDIAVIAARYARVSIAYHNLQSCKSTDAALPSILLLKARQTCSGVTGSNGGHLRPETYNRPSALAVSHGGQAAAEVAKFKADHLPAVSEVIEDEGIDCDFVATRIIPVRGICSHIVPAGKPSPQLSNSYIIRQGALEYDYLIPSTDGGIVVESSRPKCLGDRESWYDNAEHDKLIESAKTYFGRYRGGSQRDEKLGNTRTPKVFEATRED</sequence>
<keyword evidence="3" id="KW-1185">Reference proteome</keyword>
<evidence type="ECO:0000313" key="3">
    <source>
        <dbReference type="Proteomes" id="UP000293360"/>
    </source>
</evidence>